<dbReference type="GO" id="GO:0051131">
    <property type="term" value="P:chaperone-mediated protein complex assembly"/>
    <property type="evidence" value="ECO:0007669"/>
    <property type="project" value="InterPro"/>
</dbReference>
<evidence type="ECO:0000256" key="1">
    <source>
        <dbReference type="ARBA" id="ARBA00023063"/>
    </source>
</evidence>
<dbReference type="InterPro" id="IPR003765">
    <property type="entry name" value="NO3_reductase_chaperone_NarJ"/>
</dbReference>
<dbReference type="KEGG" id="sale:EPH95_13895"/>
<accession>A0A514LKT0</accession>
<keyword evidence="3" id="KW-1185">Reference proteome</keyword>
<evidence type="ECO:0000313" key="3">
    <source>
        <dbReference type="Proteomes" id="UP000319756"/>
    </source>
</evidence>
<dbReference type="EMBL" id="CP035485">
    <property type="protein sequence ID" value="QDI92145.1"/>
    <property type="molecule type" value="Genomic_DNA"/>
</dbReference>
<proteinExistence type="predicted"/>
<dbReference type="GO" id="GO:0051082">
    <property type="term" value="F:unfolded protein binding"/>
    <property type="evidence" value="ECO:0007669"/>
    <property type="project" value="InterPro"/>
</dbReference>
<dbReference type="GO" id="GO:0016530">
    <property type="term" value="F:metallochaperone activity"/>
    <property type="evidence" value="ECO:0007669"/>
    <property type="project" value="TreeGrafter"/>
</dbReference>
<name>A0A514LKT0_9BACI</name>
<dbReference type="InterPro" id="IPR020945">
    <property type="entry name" value="DMSO/NO3_reduct_chaperone"/>
</dbReference>
<reference evidence="3" key="1">
    <citation type="submission" date="2019-01" db="EMBL/GenBank/DDBJ databases">
        <title>Genomic analysis of Salicibibacter sp. NKC3-5.</title>
        <authorList>
            <person name="Oh Y.J."/>
        </authorList>
    </citation>
    <scope>NUCLEOTIDE SEQUENCE [LARGE SCALE GENOMIC DNA]</scope>
    <source>
        <strain evidence="3">NKC3-5</strain>
    </source>
</reference>
<protein>
    <submittedName>
        <fullName evidence="2">Nitrate reductase molybdenum cofactor assembly chaperone</fullName>
    </submittedName>
</protein>
<dbReference type="Pfam" id="PF02613">
    <property type="entry name" value="Nitrate_red_del"/>
    <property type="match status" value="1"/>
</dbReference>
<keyword evidence="1" id="KW-0534">Nitrate assimilation</keyword>
<dbReference type="AlphaFoldDB" id="A0A514LKT0"/>
<gene>
    <name evidence="2" type="primary">narJ</name>
    <name evidence="2" type="ORF">EPH95_13895</name>
</gene>
<dbReference type="SUPFAM" id="SSF89155">
    <property type="entry name" value="TorD-like"/>
    <property type="match status" value="1"/>
</dbReference>
<evidence type="ECO:0000313" key="2">
    <source>
        <dbReference type="EMBL" id="QDI92145.1"/>
    </source>
</evidence>
<dbReference type="PANTHER" id="PTHR43680">
    <property type="entry name" value="NITRATE REDUCTASE MOLYBDENUM COFACTOR ASSEMBLY CHAPERONE"/>
    <property type="match status" value="1"/>
</dbReference>
<dbReference type="PANTHER" id="PTHR43680:SF2">
    <property type="entry name" value="NITRATE REDUCTASE MOLYBDENUM COFACTOR ASSEMBLY CHAPERONE NARJ"/>
    <property type="match status" value="1"/>
</dbReference>
<dbReference type="Gene3D" id="1.10.3480.10">
    <property type="entry name" value="TorD-like"/>
    <property type="match status" value="1"/>
</dbReference>
<dbReference type="GO" id="GO:0042128">
    <property type="term" value="P:nitrate assimilation"/>
    <property type="evidence" value="ECO:0007669"/>
    <property type="project" value="UniProtKB-KW"/>
</dbReference>
<dbReference type="NCBIfam" id="TIGR00684">
    <property type="entry name" value="narJ"/>
    <property type="match status" value="1"/>
</dbReference>
<dbReference type="Proteomes" id="UP000319756">
    <property type="component" value="Chromosome"/>
</dbReference>
<sequence>MNEQQRTILAIASRVMSYPSESSAEEREHIDEAVDENIESADIRKHLRAALAPLDALSTRDIQEIYVSTFDLKSKTGMYLTAHEFGDSPKRGAAMIKLQKIINEAGFERTEGELTDYIPMLFEFMAVSPEDAHHERLQRRLANVGQRMLNHLEEENPYYPFFTLVMTKVFPNPTDEEVARLERDREEADLEELPYPIMYQ</sequence>
<organism evidence="2 3">
    <name type="scientific">Salicibibacter halophilus</name>
    <dbReference type="NCBI Taxonomy" id="2502791"/>
    <lineage>
        <taxon>Bacteria</taxon>
        <taxon>Bacillati</taxon>
        <taxon>Bacillota</taxon>
        <taxon>Bacilli</taxon>
        <taxon>Bacillales</taxon>
        <taxon>Bacillaceae</taxon>
        <taxon>Salicibibacter</taxon>
    </lineage>
</organism>
<dbReference type="InterPro" id="IPR036411">
    <property type="entry name" value="TorD-like_sf"/>
</dbReference>
<dbReference type="RefSeq" id="WP_142090661.1">
    <property type="nucleotide sequence ID" value="NZ_CP035485.1"/>
</dbReference>
<dbReference type="OrthoDB" id="5296272at2"/>